<gene>
    <name evidence="1" type="ORF">WJX74_006321</name>
</gene>
<sequence>MPKQLKSDEYLKRLFTPHKRHVDWDGQLLDLRRFREWSTPEGPQPLPTQDYIAFEEDFATAWQELFLQELGPLPAFVHTPCCGEFLGLTCSSGGIKLEGTQRPAIFFRRGSFQHLQGSAKTALGCTHLWIVPERLMSEMLQLPADSGGLAWIDSHEPDKLLLVPGLQAASITAAAAGDEQALAFLRSTVLLVSPAMQNLHARDSFCQAAFPEENCIASGAAWQQRLDDDESLRAMYLARMSHTSHLLHQALTERRLASLQWLRCLCHPVKDQKEQLIMAAAKMGWLDALQHLCTGPLAASPYDHLTLATAKHPHCLKWLLQEHPECNIEPELLEELAGYGDIDTLKWLQDRKWIPKAFWTADVTTAAVMGEQLAMLQWLRKLDPPCPWDASCAKWAVVRNGFVMLQWMQRQNPPCPLDITCSAAAAVSGNLDLLRWLRDQSPPCPWGESSTWAAVARGDLVMLEWLVNAGCEVEGPLCWTTALSRRHPHVLRWLHVRKIPFASPGTKCLPRLDYPSASILMLVGDMGSPLDERDQDRLALARRTFCLFHGLLRWCRKAVSDPSRGAQLAFDYLGSNTSGQGLLVRMSRLPQELIALIAVKADLQYDMKI</sequence>
<dbReference type="InterPro" id="IPR036770">
    <property type="entry name" value="Ankyrin_rpt-contain_sf"/>
</dbReference>
<protein>
    <recommendedName>
        <fullName evidence="3">Ankyrin repeat domain-containing protein</fullName>
    </recommendedName>
</protein>
<dbReference type="AlphaFoldDB" id="A0AAW1RAP7"/>
<reference evidence="1 2" key="1">
    <citation type="journal article" date="2024" name="Nat. Commun.">
        <title>Phylogenomics reveals the evolutionary origins of lichenization in chlorophyte algae.</title>
        <authorList>
            <person name="Puginier C."/>
            <person name="Libourel C."/>
            <person name="Otte J."/>
            <person name="Skaloud P."/>
            <person name="Haon M."/>
            <person name="Grisel S."/>
            <person name="Petersen M."/>
            <person name="Berrin J.G."/>
            <person name="Delaux P.M."/>
            <person name="Dal Grande F."/>
            <person name="Keller J."/>
        </authorList>
    </citation>
    <scope>NUCLEOTIDE SEQUENCE [LARGE SCALE GENOMIC DNA]</scope>
    <source>
        <strain evidence="1 2">SAG 2145</strain>
    </source>
</reference>
<keyword evidence="2" id="KW-1185">Reference proteome</keyword>
<accession>A0AAW1RAP7</accession>
<dbReference type="Gene3D" id="1.25.40.20">
    <property type="entry name" value="Ankyrin repeat-containing domain"/>
    <property type="match status" value="1"/>
</dbReference>
<evidence type="ECO:0000313" key="2">
    <source>
        <dbReference type="Proteomes" id="UP001438707"/>
    </source>
</evidence>
<evidence type="ECO:0008006" key="3">
    <source>
        <dbReference type="Google" id="ProtNLM"/>
    </source>
</evidence>
<dbReference type="SUPFAM" id="SSF140860">
    <property type="entry name" value="Pseudo ankyrin repeat-like"/>
    <property type="match status" value="2"/>
</dbReference>
<organism evidence="1 2">
    <name type="scientific">Apatococcus lobatus</name>
    <dbReference type="NCBI Taxonomy" id="904363"/>
    <lineage>
        <taxon>Eukaryota</taxon>
        <taxon>Viridiplantae</taxon>
        <taxon>Chlorophyta</taxon>
        <taxon>core chlorophytes</taxon>
        <taxon>Trebouxiophyceae</taxon>
        <taxon>Chlorellales</taxon>
        <taxon>Chlorellaceae</taxon>
        <taxon>Apatococcus</taxon>
    </lineage>
</organism>
<evidence type="ECO:0000313" key="1">
    <source>
        <dbReference type="EMBL" id="KAK9830769.1"/>
    </source>
</evidence>
<dbReference type="PANTHER" id="PTHR46586:SF3">
    <property type="entry name" value="ANKYRIN REPEAT-CONTAINING PROTEIN"/>
    <property type="match status" value="1"/>
</dbReference>
<dbReference type="EMBL" id="JALJOS010000015">
    <property type="protein sequence ID" value="KAK9830769.1"/>
    <property type="molecule type" value="Genomic_DNA"/>
</dbReference>
<dbReference type="Proteomes" id="UP001438707">
    <property type="component" value="Unassembled WGS sequence"/>
</dbReference>
<comment type="caution">
    <text evidence="1">The sequence shown here is derived from an EMBL/GenBank/DDBJ whole genome shotgun (WGS) entry which is preliminary data.</text>
</comment>
<name>A0AAW1RAP7_9CHLO</name>
<dbReference type="PANTHER" id="PTHR46586">
    <property type="entry name" value="ANKYRIN REPEAT-CONTAINING PROTEIN"/>
    <property type="match status" value="1"/>
</dbReference>
<proteinExistence type="predicted"/>
<dbReference type="InterPro" id="IPR052050">
    <property type="entry name" value="SecEffector_AnkRepeat"/>
</dbReference>